<comment type="similarity">
    <text evidence="1">Belongs to the intimin/invasin family.</text>
</comment>
<evidence type="ECO:0000256" key="2">
    <source>
        <dbReference type="SAM" id="MobiDB-lite"/>
    </source>
</evidence>
<organism evidence="5 6">
    <name type="scientific">Leucothrix pacifica</name>
    <dbReference type="NCBI Taxonomy" id="1247513"/>
    <lineage>
        <taxon>Bacteria</taxon>
        <taxon>Pseudomonadati</taxon>
        <taxon>Pseudomonadota</taxon>
        <taxon>Gammaproteobacteria</taxon>
        <taxon>Thiotrichales</taxon>
        <taxon>Thiotrichaceae</taxon>
        <taxon>Leucothrix</taxon>
    </lineage>
</organism>
<reference evidence="5 6" key="1">
    <citation type="submission" date="2018-05" db="EMBL/GenBank/DDBJ databases">
        <title>Leucothrix arctica sp. nov., isolated from Arctic seawater.</title>
        <authorList>
            <person name="Choi A."/>
            <person name="Baek K."/>
        </authorList>
    </citation>
    <scope>NUCLEOTIDE SEQUENCE [LARGE SCALE GENOMIC DNA]</scope>
    <source>
        <strain evidence="5 6">JCM 18388</strain>
    </source>
</reference>
<sequence>MSLTQTTLKLALPLAISLALAACGGSDTSNNSHGIGFGSSTDTTTEETTTDTSADDTTTDDSTTDDTTTDDASAQPEVASLIVYASSRTLLSDADADDSTEGSEPVTIYMMAKDSNNIALSGVTFSPSVDNDATLFPGTVSEDGILTTWRLVPGEPRNQTVNVSVTTGDITETLSIDVTGTSIQIDGAESISMDKPTTYTVKLKDAAGNGLPLEVVTISSDLINQTLTTDSEGEAQFELQPSTGGSYSIQADALGSTTHKTINVSPNAFNLNASIDEIPVNTRQTIVLSWTADGVPQVGKTIHLSATRGSITVGGVSSGQVVTDSNGNASFEIESPTAGGTVVTATDNTTYLTTSLPLEYVATEPHYMNIQADPSLIASLGTSTIQAQVRDINDNPVKNQVVVFNLNDTVDGTLSSSKAETDSSGQASVVYTAGKTTSAKDGVVITSHIEGSSTITDTTSLTVGGKATRIVFGHDEVLAENPPFYTKALGVIVTDNAGNPVSGKQVDFTVKPTQYSKGVLYFDGVAWNKNSDDPVCPSEDLDDDGQLDVGEDFNNSGTLEPTHSTTITGSGTTDEAGQLIANITYPQNHAWWETVEITAQVSVNGTEYIEKIEMTLHALNSDMTSEGQPPNYYSPYGIGACSAAP</sequence>
<dbReference type="InterPro" id="IPR003344">
    <property type="entry name" value="Big_1_dom"/>
</dbReference>
<feature type="compositionally biased region" description="Low complexity" evidence="2">
    <location>
        <begin position="562"/>
        <end position="573"/>
    </location>
</feature>
<feature type="domain" description="Big-1" evidence="4">
    <location>
        <begin position="172"/>
        <end position="262"/>
    </location>
</feature>
<dbReference type="AlphaFoldDB" id="A0A317CRM9"/>
<dbReference type="EMBL" id="QGKM01000005">
    <property type="protein sequence ID" value="PWR00194.1"/>
    <property type="molecule type" value="Genomic_DNA"/>
</dbReference>
<dbReference type="SMART" id="SM00634">
    <property type="entry name" value="BID_1"/>
    <property type="match status" value="3"/>
</dbReference>
<comment type="caution">
    <text evidence="5">The sequence shown here is derived from an EMBL/GenBank/DDBJ whole genome shotgun (WGS) entry which is preliminary data.</text>
</comment>
<dbReference type="RefSeq" id="WP_109836248.1">
    <property type="nucleotide sequence ID" value="NZ_QGKM01000005.1"/>
</dbReference>
<dbReference type="SUPFAM" id="SSF49373">
    <property type="entry name" value="Invasin/intimin cell-adhesion fragments"/>
    <property type="match status" value="3"/>
</dbReference>
<keyword evidence="6" id="KW-1185">Reference proteome</keyword>
<evidence type="ECO:0000313" key="5">
    <source>
        <dbReference type="EMBL" id="PWR00194.1"/>
    </source>
</evidence>
<dbReference type="InterPro" id="IPR008964">
    <property type="entry name" value="Invasin/intimin_cell_adhesion"/>
</dbReference>
<accession>A0A317CRM9</accession>
<evidence type="ECO:0000256" key="1">
    <source>
        <dbReference type="ARBA" id="ARBA00010116"/>
    </source>
</evidence>
<dbReference type="InterPro" id="IPR013783">
    <property type="entry name" value="Ig-like_fold"/>
</dbReference>
<dbReference type="InterPro" id="IPR017868">
    <property type="entry name" value="Filamin/ABP280_repeat-like"/>
</dbReference>
<feature type="region of interest" description="Disordered" evidence="2">
    <location>
        <begin position="31"/>
        <end position="77"/>
    </location>
</feature>
<dbReference type="Proteomes" id="UP000245539">
    <property type="component" value="Unassembled WGS sequence"/>
</dbReference>
<dbReference type="OrthoDB" id="5620247at2"/>
<feature type="compositionally biased region" description="Acidic residues" evidence="2">
    <location>
        <begin position="44"/>
        <end position="69"/>
    </location>
</feature>
<feature type="domain" description="Big-1" evidence="4">
    <location>
        <begin position="366"/>
        <end position="459"/>
    </location>
</feature>
<feature type="chain" id="PRO_5016340831" description="Big-1 domain-containing protein" evidence="3">
    <location>
        <begin position="22"/>
        <end position="645"/>
    </location>
</feature>
<evidence type="ECO:0000256" key="3">
    <source>
        <dbReference type="SAM" id="SignalP"/>
    </source>
</evidence>
<keyword evidence="3" id="KW-0732">Signal</keyword>
<evidence type="ECO:0000313" key="6">
    <source>
        <dbReference type="Proteomes" id="UP000245539"/>
    </source>
</evidence>
<proteinExistence type="inferred from homology"/>
<evidence type="ECO:0000259" key="4">
    <source>
        <dbReference type="SMART" id="SM00634"/>
    </source>
</evidence>
<dbReference type="Gene3D" id="2.60.40.10">
    <property type="entry name" value="Immunoglobulins"/>
    <property type="match status" value="4"/>
</dbReference>
<feature type="domain" description="Big-1" evidence="4">
    <location>
        <begin position="267"/>
        <end position="355"/>
    </location>
</feature>
<name>A0A317CRM9_9GAMM</name>
<protein>
    <recommendedName>
        <fullName evidence="4">Big-1 domain-containing protein</fullName>
    </recommendedName>
</protein>
<dbReference type="PROSITE" id="PS50194">
    <property type="entry name" value="FILAMIN_REPEAT"/>
    <property type="match status" value="1"/>
</dbReference>
<feature type="signal peptide" evidence="3">
    <location>
        <begin position="1"/>
        <end position="21"/>
    </location>
</feature>
<gene>
    <name evidence="5" type="ORF">DKW60_03385</name>
</gene>
<feature type="region of interest" description="Disordered" evidence="2">
    <location>
        <begin position="551"/>
        <end position="573"/>
    </location>
</feature>